<keyword evidence="4" id="KW-0677">Repeat</keyword>
<dbReference type="Proteomes" id="UP000261580">
    <property type="component" value="Unassembled WGS sequence"/>
</dbReference>
<sequence>MTLYHFTCLSVRVIQLTSDSLPLLSVLYISPTEIVAAGHDCCPYQYTYKGPRSLEFVKKLDIPKQTSKGNMSAMQHFRNLDKKATDEETSDLDALHQNSITQLRIVSLGKAKVVQYSSVGLDGAMVIWDFKVLRGCWTLAPPGPLTTTSRQRVKCLAQGHND</sequence>
<evidence type="ECO:0000256" key="1">
    <source>
        <dbReference type="ARBA" id="ARBA00004496"/>
    </source>
</evidence>
<dbReference type="InterPro" id="IPR015943">
    <property type="entry name" value="WD40/YVTN_repeat-like_dom_sf"/>
</dbReference>
<evidence type="ECO:0000256" key="2">
    <source>
        <dbReference type="ARBA" id="ARBA00022490"/>
    </source>
</evidence>
<accession>A0A3Q4GCI5</accession>
<dbReference type="InterPro" id="IPR017383">
    <property type="entry name" value="ARPC1"/>
</dbReference>
<evidence type="ECO:0000256" key="5">
    <source>
        <dbReference type="ARBA" id="ARBA00023212"/>
    </source>
</evidence>
<keyword evidence="3" id="KW-0853">WD repeat</keyword>
<dbReference type="GeneTree" id="ENSGT00950000183183"/>
<dbReference type="STRING" id="32507.ENSNBRP00000004188"/>
<reference evidence="6" key="1">
    <citation type="submission" date="2025-08" db="UniProtKB">
        <authorList>
            <consortium name="Ensembl"/>
        </authorList>
    </citation>
    <scope>IDENTIFICATION</scope>
</reference>
<keyword evidence="7" id="KW-1185">Reference proteome</keyword>
<name>A0A3Q4GCI5_NEOBR</name>
<proteinExistence type="predicted"/>
<protein>
    <submittedName>
        <fullName evidence="6">Zgc:86896</fullName>
    </submittedName>
</protein>
<dbReference type="Ensembl" id="ENSNBRT00000004324.1">
    <property type="protein sequence ID" value="ENSNBRP00000004188.1"/>
    <property type="gene ID" value="ENSNBRG00000003334.1"/>
</dbReference>
<dbReference type="GO" id="GO:0034314">
    <property type="term" value="P:Arp2/3 complex-mediated actin nucleation"/>
    <property type="evidence" value="ECO:0007669"/>
    <property type="project" value="InterPro"/>
</dbReference>
<comment type="subcellular location">
    <subcellularLocation>
        <location evidence="1">Cytoplasm</location>
    </subcellularLocation>
</comment>
<evidence type="ECO:0000313" key="7">
    <source>
        <dbReference type="Proteomes" id="UP000261580"/>
    </source>
</evidence>
<organism evidence="6 7">
    <name type="scientific">Neolamprologus brichardi</name>
    <name type="common">Fairy cichlid</name>
    <name type="synonym">Lamprologus brichardi</name>
    <dbReference type="NCBI Taxonomy" id="32507"/>
    <lineage>
        <taxon>Eukaryota</taxon>
        <taxon>Metazoa</taxon>
        <taxon>Chordata</taxon>
        <taxon>Craniata</taxon>
        <taxon>Vertebrata</taxon>
        <taxon>Euteleostomi</taxon>
        <taxon>Actinopterygii</taxon>
        <taxon>Neopterygii</taxon>
        <taxon>Teleostei</taxon>
        <taxon>Neoteleostei</taxon>
        <taxon>Acanthomorphata</taxon>
        <taxon>Ovalentaria</taxon>
        <taxon>Cichlomorphae</taxon>
        <taxon>Cichliformes</taxon>
        <taxon>Cichlidae</taxon>
        <taxon>African cichlids</taxon>
        <taxon>Pseudocrenilabrinae</taxon>
        <taxon>Lamprologini</taxon>
        <taxon>Neolamprologus</taxon>
    </lineage>
</organism>
<reference evidence="6" key="2">
    <citation type="submission" date="2025-09" db="UniProtKB">
        <authorList>
            <consortium name="Ensembl"/>
        </authorList>
    </citation>
    <scope>IDENTIFICATION</scope>
</reference>
<evidence type="ECO:0000256" key="3">
    <source>
        <dbReference type="ARBA" id="ARBA00022574"/>
    </source>
</evidence>
<evidence type="ECO:0000256" key="4">
    <source>
        <dbReference type="ARBA" id="ARBA00022737"/>
    </source>
</evidence>
<dbReference type="Bgee" id="ENSNBRG00000003334">
    <property type="expression patterns" value="Expressed in zone of skin"/>
</dbReference>
<dbReference type="GO" id="GO:0051015">
    <property type="term" value="F:actin filament binding"/>
    <property type="evidence" value="ECO:0007669"/>
    <property type="project" value="TreeGrafter"/>
</dbReference>
<dbReference type="PANTHER" id="PTHR10709">
    <property type="entry name" value="ACTIN-RELATED PROTEIN 2/3 COMPLEX SUBUNIT 1"/>
    <property type="match status" value="1"/>
</dbReference>
<dbReference type="PANTHER" id="PTHR10709:SF17">
    <property type="entry name" value="ACTIN-RELATED PROTEIN 2_3 COMPLEX SUBUNIT"/>
    <property type="match status" value="1"/>
</dbReference>
<keyword evidence="2" id="KW-0963">Cytoplasm</keyword>
<keyword evidence="5" id="KW-0206">Cytoskeleton</keyword>
<evidence type="ECO:0000313" key="6">
    <source>
        <dbReference type="Ensembl" id="ENSNBRP00000004188.1"/>
    </source>
</evidence>
<dbReference type="GO" id="GO:0005885">
    <property type="term" value="C:Arp2/3 protein complex"/>
    <property type="evidence" value="ECO:0007669"/>
    <property type="project" value="InterPro"/>
</dbReference>
<dbReference type="GO" id="GO:0005737">
    <property type="term" value="C:cytoplasm"/>
    <property type="evidence" value="ECO:0007669"/>
    <property type="project" value="UniProtKB-SubCell"/>
</dbReference>
<dbReference type="Gene3D" id="2.130.10.10">
    <property type="entry name" value="YVTN repeat-like/Quinoprotein amine dehydrogenase"/>
    <property type="match status" value="1"/>
</dbReference>
<dbReference type="OMA" id="ATTWFHY"/>
<dbReference type="AlphaFoldDB" id="A0A3Q4GCI5"/>